<reference evidence="2 3" key="1">
    <citation type="submission" date="2020-04" db="EMBL/GenBank/DDBJ databases">
        <title>Genome sequence of Altibacter aquimarinus strain ALE3EI.</title>
        <authorList>
            <person name="Oh H.-M."/>
            <person name="Jang D."/>
        </authorList>
    </citation>
    <scope>NUCLEOTIDE SEQUENCE [LARGE SCALE GENOMIC DNA]</scope>
    <source>
        <strain evidence="2 3">ALE3EI</strain>
    </source>
</reference>
<dbReference type="EMBL" id="CP052909">
    <property type="protein sequence ID" value="QNJ96773.1"/>
    <property type="molecule type" value="Genomic_DNA"/>
</dbReference>
<evidence type="ECO:0000313" key="2">
    <source>
        <dbReference type="EMBL" id="QNJ96773.1"/>
    </source>
</evidence>
<dbReference type="Proteomes" id="UP000515514">
    <property type="component" value="Chromosome"/>
</dbReference>
<keyword evidence="1" id="KW-0732">Signal</keyword>
<dbReference type="AlphaFoldDB" id="A0A7G8PR07"/>
<feature type="signal peptide" evidence="1">
    <location>
        <begin position="1"/>
        <end position="24"/>
    </location>
</feature>
<accession>A0A7G8PR07</accession>
<dbReference type="KEGG" id="alti:ALE3EI_0183"/>
<protein>
    <submittedName>
        <fullName evidence="2">Uncharacterized protein</fullName>
    </submittedName>
</protein>
<name>A0A7G8PR07_9FLAO</name>
<organism evidence="2 3">
    <name type="scientific">Constantimarinum furrinae</name>
    <dbReference type="NCBI Taxonomy" id="2562285"/>
    <lineage>
        <taxon>Bacteria</taxon>
        <taxon>Pseudomonadati</taxon>
        <taxon>Bacteroidota</taxon>
        <taxon>Flavobacteriia</taxon>
        <taxon>Flavobacteriales</taxon>
        <taxon>Flavobacteriaceae</taxon>
        <taxon>Altibacter/Constantimarinum group</taxon>
        <taxon>Constantimarinum</taxon>
    </lineage>
</organism>
<evidence type="ECO:0000313" key="3">
    <source>
        <dbReference type="Proteomes" id="UP000515514"/>
    </source>
</evidence>
<evidence type="ECO:0000256" key="1">
    <source>
        <dbReference type="SAM" id="SignalP"/>
    </source>
</evidence>
<keyword evidence="3" id="KW-1185">Reference proteome</keyword>
<sequence>MKLISKVFYLLLGILLLNSCCSNCPPKCEECPQTECTDRKPSVEDEFFLSIRMDESAPYSDKFQTIFVESPMDETGDVFVIGSKIKGIKDVQTNVYKDVGFKDITLRRLAGQTYGITNIELIDDHPNYRYVLKVSIDSIANTPENDQVKYSQNIIIPEITPNDKLEVQVTNLHKPSLRTKICQIQAGS</sequence>
<dbReference type="RefSeq" id="WP_186989923.1">
    <property type="nucleotide sequence ID" value="NZ_CP052909.1"/>
</dbReference>
<proteinExistence type="predicted"/>
<feature type="chain" id="PRO_5028986043" evidence="1">
    <location>
        <begin position="25"/>
        <end position="188"/>
    </location>
</feature>
<gene>
    <name evidence="2" type="ORF">ALE3EI_0183</name>
</gene>